<dbReference type="RefSeq" id="WP_160422913.1">
    <property type="nucleotide sequence ID" value="NZ_WSTA01000008.1"/>
</dbReference>
<evidence type="ECO:0000313" key="7">
    <source>
        <dbReference type="Proteomes" id="UP000438182"/>
    </source>
</evidence>
<proteinExistence type="inferred from homology"/>
<dbReference type="EMBL" id="WSTA01000008">
    <property type="protein sequence ID" value="MWB97569.1"/>
    <property type="molecule type" value="Genomic_DNA"/>
</dbReference>
<dbReference type="Pfam" id="PF00496">
    <property type="entry name" value="SBP_bac_5"/>
    <property type="match status" value="1"/>
</dbReference>
<keyword evidence="7" id="KW-1185">Reference proteome</keyword>
<feature type="domain" description="Solute-binding protein family 5" evidence="5">
    <location>
        <begin position="93"/>
        <end position="433"/>
    </location>
</feature>
<dbReference type="Gene3D" id="3.10.105.10">
    <property type="entry name" value="Dipeptide-binding Protein, Domain 3"/>
    <property type="match status" value="1"/>
</dbReference>
<dbReference type="Proteomes" id="UP000438182">
    <property type="component" value="Unassembled WGS sequence"/>
</dbReference>
<dbReference type="CDD" id="cd00995">
    <property type="entry name" value="PBP2_NikA_DppA_OppA_like"/>
    <property type="match status" value="1"/>
</dbReference>
<evidence type="ECO:0000256" key="2">
    <source>
        <dbReference type="ARBA" id="ARBA00022448"/>
    </source>
</evidence>
<dbReference type="GO" id="GO:0043190">
    <property type="term" value="C:ATP-binding cassette (ABC) transporter complex"/>
    <property type="evidence" value="ECO:0007669"/>
    <property type="project" value="InterPro"/>
</dbReference>
<dbReference type="PIRSF" id="PIRSF002741">
    <property type="entry name" value="MppA"/>
    <property type="match status" value="1"/>
</dbReference>
<protein>
    <submittedName>
        <fullName evidence="6">ABC transporter substrate-binding protein</fullName>
    </submittedName>
</protein>
<dbReference type="Gene3D" id="3.40.190.10">
    <property type="entry name" value="Periplasmic binding protein-like II"/>
    <property type="match status" value="1"/>
</dbReference>
<keyword evidence="3 4" id="KW-0732">Signal</keyword>
<dbReference type="SUPFAM" id="SSF53850">
    <property type="entry name" value="Periplasmic binding protein-like II"/>
    <property type="match status" value="1"/>
</dbReference>
<accession>A0A6I4P0N6</accession>
<dbReference type="GO" id="GO:0042597">
    <property type="term" value="C:periplasmic space"/>
    <property type="evidence" value="ECO:0007669"/>
    <property type="project" value="UniProtKB-ARBA"/>
</dbReference>
<evidence type="ECO:0000256" key="3">
    <source>
        <dbReference type="ARBA" id="ARBA00022729"/>
    </source>
</evidence>
<dbReference type="AlphaFoldDB" id="A0A6I4P0N6"/>
<evidence type="ECO:0000259" key="5">
    <source>
        <dbReference type="Pfam" id="PF00496"/>
    </source>
</evidence>
<dbReference type="InterPro" id="IPR030678">
    <property type="entry name" value="Peptide/Ni-bd"/>
</dbReference>
<evidence type="ECO:0000256" key="1">
    <source>
        <dbReference type="ARBA" id="ARBA00005695"/>
    </source>
</evidence>
<gene>
    <name evidence="6" type="ORF">GB864_03225</name>
</gene>
<dbReference type="InterPro" id="IPR000914">
    <property type="entry name" value="SBP_5_dom"/>
</dbReference>
<dbReference type="PANTHER" id="PTHR30290:SF9">
    <property type="entry name" value="OLIGOPEPTIDE-BINDING PROTEIN APPA"/>
    <property type="match status" value="1"/>
</dbReference>
<evidence type="ECO:0000256" key="4">
    <source>
        <dbReference type="SAM" id="SignalP"/>
    </source>
</evidence>
<comment type="similarity">
    <text evidence="1">Belongs to the bacterial solute-binding protein 5 family.</text>
</comment>
<keyword evidence="2" id="KW-0813">Transport</keyword>
<sequence>MFTRKRSTLIAAVAAAALLFTGCAGTDDGATSVADAGSGEPVSGGTLRVLEMVQPTGFDPVQVFSSTSMPITYTALYGQFVIANPETGGYDCGLCESFTTADGGATWDVVTREGLTFTDGTPFDAEAIKYNWDRMKDPALGSASAGVASQIDHIEIVDPRTARLHMVVPTPGLLGLMPIYSLQWIASPTALEQGQEAFNKNPIGAGPFVLESWTQGGTVKLVRNDDYAGDPAYLDAIEVQGVADGTQRLNALISGQADIVMNSDPALFAESESAGYVNSVYTFNGGVGFMFNTAKAPFDDVRARQALAYALDLEAINSAVNKGTGGTPKTLFQKNSPFYEDIPLQTQDSEKAQELFDELAAEGKPVEFAYTVFPGVGAATFDALQAQLAEYDNVTVTADQRDSSEQGVVTTTGDYNLATSSLAFVDPASRLWGALSGDADRTNYSRIDDPELNEALDAAVAAEDQDAQHEQWTLVQERLVEVVPYLLFQEYLNGAISTDQVHGIHMYGYTTPAAADIWIQP</sequence>
<comment type="caution">
    <text evidence="6">The sequence shown here is derived from an EMBL/GenBank/DDBJ whole genome shotgun (WGS) entry which is preliminary data.</text>
</comment>
<feature type="signal peptide" evidence="4">
    <location>
        <begin position="1"/>
        <end position="26"/>
    </location>
</feature>
<dbReference type="PANTHER" id="PTHR30290">
    <property type="entry name" value="PERIPLASMIC BINDING COMPONENT OF ABC TRANSPORTER"/>
    <property type="match status" value="1"/>
</dbReference>
<name>A0A6I4P0N6_9MICO</name>
<evidence type="ECO:0000313" key="6">
    <source>
        <dbReference type="EMBL" id="MWB97569.1"/>
    </source>
</evidence>
<feature type="chain" id="PRO_5026340754" evidence="4">
    <location>
        <begin position="27"/>
        <end position="521"/>
    </location>
</feature>
<organism evidence="6 7">
    <name type="scientific">Agromyces seonyuensis</name>
    <dbReference type="NCBI Taxonomy" id="2662446"/>
    <lineage>
        <taxon>Bacteria</taxon>
        <taxon>Bacillati</taxon>
        <taxon>Actinomycetota</taxon>
        <taxon>Actinomycetes</taxon>
        <taxon>Micrococcales</taxon>
        <taxon>Microbacteriaceae</taxon>
        <taxon>Agromyces</taxon>
    </lineage>
</organism>
<reference evidence="6 7" key="1">
    <citation type="submission" date="2019-12" db="EMBL/GenBank/DDBJ databases">
        <authorList>
            <person name="Kim Y.S."/>
        </authorList>
    </citation>
    <scope>NUCLEOTIDE SEQUENCE [LARGE SCALE GENOMIC DNA]</scope>
    <source>
        <strain evidence="6 7">MMS17-SY077</strain>
    </source>
</reference>
<dbReference type="PROSITE" id="PS51257">
    <property type="entry name" value="PROKAR_LIPOPROTEIN"/>
    <property type="match status" value="1"/>
</dbReference>
<dbReference type="GO" id="GO:1904680">
    <property type="term" value="F:peptide transmembrane transporter activity"/>
    <property type="evidence" value="ECO:0007669"/>
    <property type="project" value="TreeGrafter"/>
</dbReference>
<dbReference type="InterPro" id="IPR039424">
    <property type="entry name" value="SBP_5"/>
</dbReference>
<dbReference type="GO" id="GO:0015833">
    <property type="term" value="P:peptide transport"/>
    <property type="evidence" value="ECO:0007669"/>
    <property type="project" value="TreeGrafter"/>
</dbReference>